<name>U2M631_9FIRM</name>
<dbReference type="Proteomes" id="UP000016662">
    <property type="component" value="Unassembled WGS sequence"/>
</dbReference>
<protein>
    <submittedName>
        <fullName evidence="2">Uncharacterized protein</fullName>
    </submittedName>
</protein>
<evidence type="ECO:0000313" key="2">
    <source>
        <dbReference type="EMBL" id="ERJ94788.1"/>
    </source>
</evidence>
<feature type="transmembrane region" description="Helical" evidence="1">
    <location>
        <begin position="12"/>
        <end position="32"/>
    </location>
</feature>
<keyword evidence="1" id="KW-0812">Transmembrane</keyword>
<sequence length="62" mass="7198">METEKGTSILRGAFLLIFNTTGLLFPAIFQHFPLYKNIFQRDEYMTCTIHTCLKIDTALLQK</sequence>
<gene>
    <name evidence="2" type="ORF">RUMCAL_01872</name>
</gene>
<dbReference type="HOGENOM" id="CLU_2901506_0_0_9"/>
<dbReference type="AlphaFoldDB" id="U2M631"/>
<dbReference type="EMBL" id="AWVF01000235">
    <property type="protein sequence ID" value="ERJ94788.1"/>
    <property type="molecule type" value="Genomic_DNA"/>
</dbReference>
<evidence type="ECO:0000256" key="1">
    <source>
        <dbReference type="SAM" id="Phobius"/>
    </source>
</evidence>
<keyword evidence="1" id="KW-1133">Transmembrane helix</keyword>
<comment type="caution">
    <text evidence="2">The sequence shown here is derived from an EMBL/GenBank/DDBJ whole genome shotgun (WGS) entry which is preliminary data.</text>
</comment>
<keyword evidence="3" id="KW-1185">Reference proteome</keyword>
<dbReference type="STRING" id="411473.RUMCAL_01872"/>
<keyword evidence="1" id="KW-0472">Membrane</keyword>
<accession>U2M631</accession>
<organism evidence="2 3">
    <name type="scientific">Ruminococcus callidus ATCC 27760</name>
    <dbReference type="NCBI Taxonomy" id="411473"/>
    <lineage>
        <taxon>Bacteria</taxon>
        <taxon>Bacillati</taxon>
        <taxon>Bacillota</taxon>
        <taxon>Clostridia</taxon>
        <taxon>Eubacteriales</taxon>
        <taxon>Oscillospiraceae</taxon>
        <taxon>Ruminococcus</taxon>
    </lineage>
</organism>
<evidence type="ECO:0000313" key="3">
    <source>
        <dbReference type="Proteomes" id="UP000016662"/>
    </source>
</evidence>
<reference evidence="2 3" key="1">
    <citation type="submission" date="2013-07" db="EMBL/GenBank/DDBJ databases">
        <authorList>
            <person name="Weinstock G."/>
            <person name="Sodergren E."/>
            <person name="Wylie T."/>
            <person name="Fulton L."/>
            <person name="Fulton R."/>
            <person name="Fronick C."/>
            <person name="O'Laughlin M."/>
            <person name="Godfrey J."/>
            <person name="Miner T."/>
            <person name="Herter B."/>
            <person name="Appelbaum E."/>
            <person name="Cordes M."/>
            <person name="Lek S."/>
            <person name="Wollam A."/>
            <person name="Pepin K.H."/>
            <person name="Palsikar V.B."/>
            <person name="Mitreva M."/>
            <person name="Wilson R.K."/>
        </authorList>
    </citation>
    <scope>NUCLEOTIDE SEQUENCE [LARGE SCALE GENOMIC DNA]</scope>
    <source>
        <strain evidence="2 3">ATCC 27760</strain>
    </source>
</reference>
<proteinExistence type="predicted"/>